<evidence type="ECO:0000256" key="1">
    <source>
        <dbReference type="SAM" id="Phobius"/>
    </source>
</evidence>
<feature type="transmembrane region" description="Helical" evidence="1">
    <location>
        <begin position="237"/>
        <end position="255"/>
    </location>
</feature>
<feature type="transmembrane region" description="Helical" evidence="1">
    <location>
        <begin position="179"/>
        <end position="197"/>
    </location>
</feature>
<dbReference type="EMBL" id="BMMN01000004">
    <property type="protein sequence ID" value="GGO11062.1"/>
    <property type="molecule type" value="Genomic_DNA"/>
</dbReference>
<dbReference type="Proteomes" id="UP000653480">
    <property type="component" value="Unassembled WGS sequence"/>
</dbReference>
<feature type="transmembrane region" description="Helical" evidence="1">
    <location>
        <begin position="32"/>
        <end position="54"/>
    </location>
</feature>
<dbReference type="OrthoDB" id="3400154at2"/>
<reference evidence="2" key="1">
    <citation type="journal article" date="2014" name="Int. J. Syst. Evol. Microbiol.">
        <title>Complete genome sequence of Corynebacterium casei LMG S-19264T (=DSM 44701T), isolated from a smear-ripened cheese.</title>
        <authorList>
            <consortium name="US DOE Joint Genome Institute (JGI-PGF)"/>
            <person name="Walter F."/>
            <person name="Albersmeier A."/>
            <person name="Kalinowski J."/>
            <person name="Ruckert C."/>
        </authorList>
    </citation>
    <scope>NUCLEOTIDE SEQUENCE</scope>
    <source>
        <strain evidence="2">CGMCC 4.7138</strain>
    </source>
</reference>
<proteinExistence type="predicted"/>
<keyword evidence="1" id="KW-0812">Transmembrane</keyword>
<reference evidence="2" key="2">
    <citation type="submission" date="2020-09" db="EMBL/GenBank/DDBJ databases">
        <authorList>
            <person name="Sun Q."/>
            <person name="Zhou Y."/>
        </authorList>
    </citation>
    <scope>NUCLEOTIDE SEQUENCE</scope>
    <source>
        <strain evidence="2">CGMCC 4.7138</strain>
    </source>
</reference>
<keyword evidence="3" id="KW-1185">Reference proteome</keyword>
<keyword evidence="1" id="KW-1133">Transmembrane helix</keyword>
<dbReference type="AlphaFoldDB" id="A0A8H9LDG7"/>
<gene>
    <name evidence="2" type="ORF">GCM10011574_28170</name>
</gene>
<sequence length="260" mass="26072">MTVPPATRTRGREGAQALAAELSKLVSLPATWLTLGGTLVVNLILATAFTTAGLQGSTGTKSAVDIGLASIGYAQAGFVILGVLAACSEYTGGQIRTTLTAMPRRALQLTAKHLALAIVVFPAAASTAASGVVLTAGVLGGTAAPVTSGHVAGALIGVTAYLALTTLISAAVGALVRRTLAAVVVLLGYLFVAGPLLRDHVPAAKYLPDSAGFAMWFPSARFPSAGDAGAVTPAQGALLLVAWTAVLIAAGVLGYRRWDV</sequence>
<protein>
    <submittedName>
        <fullName evidence="2">ABC transporter permease</fullName>
    </submittedName>
</protein>
<evidence type="ECO:0000313" key="2">
    <source>
        <dbReference type="EMBL" id="GGO11062.1"/>
    </source>
</evidence>
<evidence type="ECO:0000313" key="3">
    <source>
        <dbReference type="Proteomes" id="UP000653480"/>
    </source>
</evidence>
<feature type="transmembrane region" description="Helical" evidence="1">
    <location>
        <begin position="151"/>
        <end position="172"/>
    </location>
</feature>
<organism evidence="2 3">
    <name type="scientific">Microbispora bryophytorum</name>
    <dbReference type="NCBI Taxonomy" id="1460882"/>
    <lineage>
        <taxon>Bacteria</taxon>
        <taxon>Bacillati</taxon>
        <taxon>Actinomycetota</taxon>
        <taxon>Actinomycetes</taxon>
        <taxon>Streptosporangiales</taxon>
        <taxon>Streptosporangiaceae</taxon>
        <taxon>Microbispora</taxon>
    </lineage>
</organism>
<feature type="transmembrane region" description="Helical" evidence="1">
    <location>
        <begin position="66"/>
        <end position="87"/>
    </location>
</feature>
<comment type="caution">
    <text evidence="2">The sequence shown here is derived from an EMBL/GenBank/DDBJ whole genome shotgun (WGS) entry which is preliminary data.</text>
</comment>
<name>A0A8H9LDG7_9ACTN</name>
<dbReference type="RefSeq" id="WP_142568372.1">
    <property type="nucleotide sequence ID" value="NZ_BMMN01000004.1"/>
</dbReference>
<feature type="transmembrane region" description="Helical" evidence="1">
    <location>
        <begin position="114"/>
        <end position="139"/>
    </location>
</feature>
<accession>A0A8H9LDG7</accession>
<keyword evidence="1" id="KW-0472">Membrane</keyword>